<dbReference type="NCBIfam" id="TIGR00067">
    <property type="entry name" value="glut_race"/>
    <property type="match status" value="1"/>
</dbReference>
<comment type="caution">
    <text evidence="8">The sequence shown here is derived from an EMBL/GenBank/DDBJ whole genome shotgun (WGS) entry which is preliminary data.</text>
</comment>
<comment type="similarity">
    <text evidence="7">Belongs to the aspartate/glutamate racemases family.</text>
</comment>
<organism evidence="8 9">
    <name type="scientific">Alloscardovia omnicolens</name>
    <dbReference type="NCBI Taxonomy" id="419015"/>
    <lineage>
        <taxon>Bacteria</taxon>
        <taxon>Bacillati</taxon>
        <taxon>Actinomycetota</taxon>
        <taxon>Actinomycetes</taxon>
        <taxon>Bifidobacteriales</taxon>
        <taxon>Bifidobacteriaceae</taxon>
        <taxon>Alloscardovia</taxon>
    </lineage>
</organism>
<evidence type="ECO:0000256" key="7">
    <source>
        <dbReference type="HAMAP-Rule" id="MF_00258"/>
    </source>
</evidence>
<evidence type="ECO:0000256" key="5">
    <source>
        <dbReference type="ARBA" id="ARBA00023235"/>
    </source>
</evidence>
<dbReference type="RefSeq" id="WP_021618097.1">
    <property type="nucleotide sequence ID" value="NZ_CAMYCS010000001.1"/>
</dbReference>
<gene>
    <name evidence="7 8" type="primary">murI</name>
    <name evidence="8" type="ORF">CYJ32_03980</name>
</gene>
<feature type="active site" description="Proton donor/acceptor" evidence="7">
    <location>
        <position position="187"/>
    </location>
</feature>
<evidence type="ECO:0000256" key="6">
    <source>
        <dbReference type="ARBA" id="ARBA00023316"/>
    </source>
</evidence>
<keyword evidence="6 7" id="KW-0961">Cell wall biogenesis/degradation</keyword>
<dbReference type="PANTHER" id="PTHR21198">
    <property type="entry name" value="GLUTAMATE RACEMASE"/>
    <property type="match status" value="1"/>
</dbReference>
<dbReference type="HAMAP" id="MF_00258">
    <property type="entry name" value="Glu_racemase"/>
    <property type="match status" value="1"/>
</dbReference>
<dbReference type="InterPro" id="IPR015942">
    <property type="entry name" value="Asp/Glu/hydantoin_racemase"/>
</dbReference>
<evidence type="ECO:0000256" key="1">
    <source>
        <dbReference type="ARBA" id="ARBA00001602"/>
    </source>
</evidence>
<keyword evidence="4 7" id="KW-0573">Peptidoglycan synthesis</keyword>
<dbReference type="GO" id="GO:0071555">
    <property type="term" value="P:cell wall organization"/>
    <property type="evidence" value="ECO:0007669"/>
    <property type="project" value="UniProtKB-KW"/>
</dbReference>
<dbReference type="SUPFAM" id="SSF53681">
    <property type="entry name" value="Aspartate/glutamate racemase"/>
    <property type="match status" value="2"/>
</dbReference>
<dbReference type="EMBL" id="PKGU01000002">
    <property type="protein sequence ID" value="PKZ15533.1"/>
    <property type="molecule type" value="Genomic_DNA"/>
</dbReference>
<keyword evidence="5 7" id="KW-0413">Isomerase</keyword>
<name>A0A2I1M5V9_9BIFI</name>
<dbReference type="InterPro" id="IPR018187">
    <property type="entry name" value="Asp/Glu_racemase_AS_1"/>
</dbReference>
<dbReference type="InterPro" id="IPR004391">
    <property type="entry name" value="Glu_race"/>
</dbReference>
<evidence type="ECO:0000256" key="3">
    <source>
        <dbReference type="ARBA" id="ARBA00022960"/>
    </source>
</evidence>
<accession>A0A2I1M5V9</accession>
<dbReference type="AlphaFoldDB" id="A0A2I1M5V9"/>
<dbReference type="GO" id="GO:0009252">
    <property type="term" value="P:peptidoglycan biosynthetic process"/>
    <property type="evidence" value="ECO:0007669"/>
    <property type="project" value="UniProtKB-UniRule"/>
</dbReference>
<dbReference type="Pfam" id="PF01177">
    <property type="entry name" value="Asp_Glu_race"/>
    <property type="match status" value="1"/>
</dbReference>
<dbReference type="Gene3D" id="3.40.50.1860">
    <property type="match status" value="2"/>
</dbReference>
<dbReference type="GO" id="GO:0008360">
    <property type="term" value="P:regulation of cell shape"/>
    <property type="evidence" value="ECO:0007669"/>
    <property type="project" value="UniProtKB-KW"/>
</dbReference>
<dbReference type="Proteomes" id="UP000242263">
    <property type="component" value="Unassembled WGS sequence"/>
</dbReference>
<feature type="binding site" evidence="7">
    <location>
        <begin position="11"/>
        <end position="12"/>
    </location>
    <ligand>
        <name>substrate</name>
    </ligand>
</feature>
<comment type="catalytic activity">
    <reaction evidence="1 7">
        <text>L-glutamate = D-glutamate</text>
        <dbReference type="Rhea" id="RHEA:12813"/>
        <dbReference type="ChEBI" id="CHEBI:29985"/>
        <dbReference type="ChEBI" id="CHEBI:29986"/>
        <dbReference type="EC" id="5.1.1.3"/>
    </reaction>
</comment>
<keyword evidence="3 7" id="KW-0133">Cell shape</keyword>
<protein>
    <recommendedName>
        <fullName evidence="2 7">Glutamate racemase</fullName>
        <ecNumber evidence="2 7">5.1.1.3</ecNumber>
    </recommendedName>
</protein>
<feature type="binding site" evidence="7">
    <location>
        <begin position="43"/>
        <end position="44"/>
    </location>
    <ligand>
        <name>substrate</name>
    </ligand>
</feature>
<dbReference type="PANTHER" id="PTHR21198:SF3">
    <property type="entry name" value="GLUTAMATE RACEMASE"/>
    <property type="match status" value="1"/>
</dbReference>
<evidence type="ECO:0000256" key="2">
    <source>
        <dbReference type="ARBA" id="ARBA00013090"/>
    </source>
</evidence>
<dbReference type="GO" id="GO:0008881">
    <property type="term" value="F:glutamate racemase activity"/>
    <property type="evidence" value="ECO:0007669"/>
    <property type="project" value="UniProtKB-UniRule"/>
</dbReference>
<feature type="active site" description="Proton donor/acceptor" evidence="7">
    <location>
        <position position="74"/>
    </location>
</feature>
<dbReference type="GeneID" id="35868983"/>
<feature type="binding site" evidence="7">
    <location>
        <begin position="188"/>
        <end position="189"/>
    </location>
    <ligand>
        <name>substrate</name>
    </ligand>
</feature>
<comment type="function">
    <text evidence="7">Provides the (R)-glutamate required for cell wall biosynthesis.</text>
</comment>
<comment type="pathway">
    <text evidence="7">Cell wall biogenesis; peptidoglycan biosynthesis.</text>
</comment>
<dbReference type="InterPro" id="IPR001920">
    <property type="entry name" value="Asp/Glu_race"/>
</dbReference>
<feature type="binding site" evidence="7">
    <location>
        <begin position="75"/>
        <end position="76"/>
    </location>
    <ligand>
        <name>substrate</name>
    </ligand>
</feature>
<evidence type="ECO:0000256" key="4">
    <source>
        <dbReference type="ARBA" id="ARBA00022984"/>
    </source>
</evidence>
<evidence type="ECO:0000313" key="9">
    <source>
        <dbReference type="Proteomes" id="UP000242263"/>
    </source>
</evidence>
<dbReference type="PROSITE" id="PS00923">
    <property type="entry name" value="ASP_GLU_RACEMASE_1"/>
    <property type="match status" value="1"/>
</dbReference>
<dbReference type="UniPathway" id="UPA00219"/>
<dbReference type="EC" id="5.1.1.3" evidence="2 7"/>
<proteinExistence type="inferred from homology"/>
<evidence type="ECO:0000313" key="8">
    <source>
        <dbReference type="EMBL" id="PKZ15533.1"/>
    </source>
</evidence>
<sequence length="258" mass="28437">MTSNAPIGIFDSGLGGISVAKEIHALLPHENIIFYGDSAHAPYGVRSTEDVQKLSMNVANTLIEQGAKAIVIACNTATSAAAELMRSSYSIPIIGMEPALKLACDLGAGQPQHVIVTATELTLREKKFAALMERFAQTHTIEKQPCPELVDIIENGYFEDADRVNATLHHYLDAYPLDSVNSIVLGCTHFTYYRDYFRALVPQHVRIVDGNEGTARHVRDVLAERDELASNNNEGTIILLNSSDDPRMMELSNYFWSL</sequence>
<reference evidence="8 9" key="1">
    <citation type="submission" date="2017-12" db="EMBL/GenBank/DDBJ databases">
        <title>Phylogenetic diversity of female urinary microbiome.</title>
        <authorList>
            <person name="Thomas-White K."/>
            <person name="Wolfe A.J."/>
        </authorList>
    </citation>
    <scope>NUCLEOTIDE SEQUENCE [LARGE SCALE GENOMIC DNA]</scope>
    <source>
        <strain evidence="8 9">UMB0064</strain>
    </source>
</reference>